<dbReference type="AlphaFoldDB" id="A0A5B9MM02"/>
<dbReference type="EMBL" id="CP036264">
    <property type="protein sequence ID" value="QEG02422.1"/>
    <property type="molecule type" value="Genomic_DNA"/>
</dbReference>
<evidence type="ECO:0000313" key="4">
    <source>
        <dbReference type="Proteomes" id="UP000321353"/>
    </source>
</evidence>
<dbReference type="RefSeq" id="WP_147871365.1">
    <property type="nucleotide sequence ID" value="NZ_CP036264.1"/>
</dbReference>
<dbReference type="GO" id="GO:0047753">
    <property type="term" value="F:choline-sulfatase activity"/>
    <property type="evidence" value="ECO:0007669"/>
    <property type="project" value="UniProtKB-EC"/>
</dbReference>
<dbReference type="Gene3D" id="3.40.720.10">
    <property type="entry name" value="Alkaline Phosphatase, subunit A"/>
    <property type="match status" value="1"/>
</dbReference>
<sequence precursor="true">MNFRSIGFAAVLAFHCATAAGASERPNVLFILTEDQGAHLGLLETPGLQTPHMDALAKSGTYFSNAFVAYPVCSASKAAIYTGLHNHTNGILNNTHNFHKPADQVTAAERGLKLARTNRVHDQFKTLTEILKTNGYYQGVTHKLHVLPNDKFPYDEFLEGSRAEMVGFIRNAKTHKKPWFLMVNIPNSHRPYPNSDKTPIRVDPDEVELPAYLPDSPEVRKDWAEYLAGIEQADSLTGQALSVLEQSGQSDNTIVIFMSDHGPTFQHGKMTLYDLGLRVPLIVRGPGIAQGANRDELVSELDLLPTILDRCGIDLSFDYPLHGKSVTGLLQGDKHAMGHDYIFAEISNRGPLPNNGMQERSVFDGRWKLIYRENVETAWRQVNADSRQFKVWGNRTYAETIRLKDRFPRQYQILAEMDPQNLGGKVPKLELYDLQSDPHEMNNLASKTQHQEQRDRLLSALRNWVKSTKDPAVNP</sequence>
<dbReference type="InterPro" id="IPR000917">
    <property type="entry name" value="Sulfatase_N"/>
</dbReference>
<keyword evidence="4" id="KW-1185">Reference proteome</keyword>
<feature type="domain" description="Sulfatase N-terminal" evidence="2">
    <location>
        <begin position="26"/>
        <end position="159"/>
    </location>
</feature>
<dbReference type="Proteomes" id="UP000321353">
    <property type="component" value="Chromosome"/>
</dbReference>
<protein>
    <submittedName>
        <fullName evidence="3">Choline-sulfatase</fullName>
        <ecNumber evidence="3">3.1.6.6</ecNumber>
    </submittedName>
</protein>
<evidence type="ECO:0000256" key="1">
    <source>
        <dbReference type="SAM" id="SignalP"/>
    </source>
</evidence>
<evidence type="ECO:0000259" key="2">
    <source>
        <dbReference type="Pfam" id="PF00884"/>
    </source>
</evidence>
<organism evidence="3 4">
    <name type="scientific">Stieleria maiorica</name>
    <dbReference type="NCBI Taxonomy" id="2795974"/>
    <lineage>
        <taxon>Bacteria</taxon>
        <taxon>Pseudomonadati</taxon>
        <taxon>Planctomycetota</taxon>
        <taxon>Planctomycetia</taxon>
        <taxon>Pirellulales</taxon>
        <taxon>Pirellulaceae</taxon>
        <taxon>Stieleria</taxon>
    </lineage>
</organism>
<dbReference type="InterPro" id="IPR052701">
    <property type="entry name" value="GAG_Ulvan_Degrading_Sulfatases"/>
</dbReference>
<dbReference type="CDD" id="cd16027">
    <property type="entry name" value="SGSH"/>
    <property type="match status" value="1"/>
</dbReference>
<dbReference type="EC" id="3.1.6.6" evidence="3"/>
<feature type="signal peptide" evidence="1">
    <location>
        <begin position="1"/>
        <end position="19"/>
    </location>
</feature>
<keyword evidence="3" id="KW-0378">Hydrolase</keyword>
<gene>
    <name evidence="3" type="primary">betC_25</name>
    <name evidence="3" type="ORF">Mal15_65430</name>
</gene>
<dbReference type="PANTHER" id="PTHR43751">
    <property type="entry name" value="SULFATASE"/>
    <property type="match status" value="1"/>
</dbReference>
<proteinExistence type="predicted"/>
<dbReference type="InterPro" id="IPR017850">
    <property type="entry name" value="Alkaline_phosphatase_core_sf"/>
</dbReference>
<name>A0A5B9MM02_9BACT</name>
<accession>A0A5B9MM02</accession>
<dbReference type="KEGG" id="smam:Mal15_65430"/>
<dbReference type="SUPFAM" id="SSF53649">
    <property type="entry name" value="Alkaline phosphatase-like"/>
    <property type="match status" value="1"/>
</dbReference>
<feature type="chain" id="PRO_5022780096" evidence="1">
    <location>
        <begin position="20"/>
        <end position="475"/>
    </location>
</feature>
<dbReference type="Pfam" id="PF00884">
    <property type="entry name" value="Sulfatase"/>
    <property type="match status" value="2"/>
</dbReference>
<dbReference type="PANTHER" id="PTHR43751:SF1">
    <property type="entry name" value="SULFATASE ATSG-RELATED"/>
    <property type="match status" value="1"/>
</dbReference>
<evidence type="ECO:0000313" key="3">
    <source>
        <dbReference type="EMBL" id="QEG02422.1"/>
    </source>
</evidence>
<keyword evidence="1" id="KW-0732">Signal</keyword>
<reference evidence="3 4" key="1">
    <citation type="submission" date="2019-02" db="EMBL/GenBank/DDBJ databases">
        <title>Planctomycetal bacteria perform biofilm scaping via a novel small molecule.</title>
        <authorList>
            <person name="Jeske O."/>
            <person name="Boedeker C."/>
            <person name="Wiegand S."/>
            <person name="Breitling P."/>
            <person name="Kallscheuer N."/>
            <person name="Jogler M."/>
            <person name="Rohde M."/>
            <person name="Petersen J."/>
            <person name="Medema M.H."/>
            <person name="Surup F."/>
            <person name="Jogler C."/>
        </authorList>
    </citation>
    <scope>NUCLEOTIDE SEQUENCE [LARGE SCALE GENOMIC DNA]</scope>
    <source>
        <strain evidence="3 4">Mal15</strain>
    </source>
</reference>
<feature type="domain" description="Sulfatase N-terminal" evidence="2">
    <location>
        <begin position="165"/>
        <end position="313"/>
    </location>
</feature>